<dbReference type="Proteomes" id="UP000012960">
    <property type="component" value="Unplaced"/>
</dbReference>
<reference evidence="1" key="1">
    <citation type="submission" date="2021-05" db="UniProtKB">
        <authorList>
            <consortium name="EnsemblPlants"/>
        </authorList>
    </citation>
    <scope>IDENTIFICATION</scope>
    <source>
        <strain evidence="1">subsp. malaccensis</strain>
    </source>
</reference>
<protein>
    <submittedName>
        <fullName evidence="1">Uncharacterized protein</fullName>
    </submittedName>
</protein>
<name>A0A804J214_MUSAM</name>
<dbReference type="Gramene" id="Ma05_t07710.1">
    <property type="protein sequence ID" value="Ma05_p07710.1"/>
    <property type="gene ID" value="Ma05_g07710"/>
</dbReference>
<evidence type="ECO:0000313" key="2">
    <source>
        <dbReference type="Proteomes" id="UP000012960"/>
    </source>
</evidence>
<keyword evidence="2" id="KW-1185">Reference proteome</keyword>
<organism evidence="1 2">
    <name type="scientific">Musa acuminata subsp. malaccensis</name>
    <name type="common">Wild banana</name>
    <name type="synonym">Musa malaccensis</name>
    <dbReference type="NCBI Taxonomy" id="214687"/>
    <lineage>
        <taxon>Eukaryota</taxon>
        <taxon>Viridiplantae</taxon>
        <taxon>Streptophyta</taxon>
        <taxon>Embryophyta</taxon>
        <taxon>Tracheophyta</taxon>
        <taxon>Spermatophyta</taxon>
        <taxon>Magnoliopsida</taxon>
        <taxon>Liliopsida</taxon>
        <taxon>Zingiberales</taxon>
        <taxon>Musaceae</taxon>
        <taxon>Musa</taxon>
    </lineage>
</organism>
<sequence length="30" mass="3374">MSSWKVASFITICSKPTLFLTEDLVLSKLD</sequence>
<proteinExistence type="predicted"/>
<dbReference type="AlphaFoldDB" id="A0A804J214"/>
<dbReference type="InParanoid" id="A0A804J214"/>
<accession>A0A804J214</accession>
<dbReference type="EnsemblPlants" id="Ma05_t07710.1">
    <property type="protein sequence ID" value="Ma05_p07710.1"/>
    <property type="gene ID" value="Ma05_g07710"/>
</dbReference>
<evidence type="ECO:0000313" key="1">
    <source>
        <dbReference type="EnsemblPlants" id="Ma05_p07710.1"/>
    </source>
</evidence>